<accession>A0ABV0WX71</accession>
<reference evidence="1 2" key="1">
    <citation type="submission" date="2021-06" db="EMBL/GenBank/DDBJ databases">
        <authorList>
            <person name="Palmer J.M."/>
        </authorList>
    </citation>
    <scope>NUCLEOTIDE SEQUENCE [LARGE SCALE GENOMIC DNA]</scope>
    <source>
        <strain evidence="1 2">XR_2019</strain>
        <tissue evidence="1">Muscle</tissue>
    </source>
</reference>
<dbReference type="Proteomes" id="UP001444071">
    <property type="component" value="Unassembled WGS sequence"/>
</dbReference>
<sequence>MKYRFKLYFTEDSACTFTYGCRKVHPPVKVVVVVLCLSPEVEEQQRQTKSYNQQGEGGSFQLLASENKHVSLVVWTC</sequence>
<comment type="caution">
    <text evidence="1">The sequence shown here is derived from an EMBL/GenBank/DDBJ whole genome shotgun (WGS) entry which is preliminary data.</text>
</comment>
<name>A0ABV0WX71_9TELE</name>
<dbReference type="EMBL" id="JAHRIM010074321">
    <property type="protein sequence ID" value="MEQ2274084.1"/>
    <property type="molecule type" value="Genomic_DNA"/>
</dbReference>
<evidence type="ECO:0000313" key="1">
    <source>
        <dbReference type="EMBL" id="MEQ2274084.1"/>
    </source>
</evidence>
<keyword evidence="2" id="KW-1185">Reference proteome</keyword>
<gene>
    <name evidence="1" type="ORF">XENORESO_013612</name>
</gene>
<evidence type="ECO:0000313" key="2">
    <source>
        <dbReference type="Proteomes" id="UP001444071"/>
    </source>
</evidence>
<organism evidence="1 2">
    <name type="scientific">Xenotaenia resolanae</name>
    <dbReference type="NCBI Taxonomy" id="208358"/>
    <lineage>
        <taxon>Eukaryota</taxon>
        <taxon>Metazoa</taxon>
        <taxon>Chordata</taxon>
        <taxon>Craniata</taxon>
        <taxon>Vertebrata</taxon>
        <taxon>Euteleostomi</taxon>
        <taxon>Actinopterygii</taxon>
        <taxon>Neopterygii</taxon>
        <taxon>Teleostei</taxon>
        <taxon>Neoteleostei</taxon>
        <taxon>Acanthomorphata</taxon>
        <taxon>Ovalentaria</taxon>
        <taxon>Atherinomorphae</taxon>
        <taxon>Cyprinodontiformes</taxon>
        <taxon>Goodeidae</taxon>
        <taxon>Xenotaenia</taxon>
    </lineage>
</organism>
<protein>
    <submittedName>
        <fullName evidence="1">Uncharacterized protein</fullName>
    </submittedName>
</protein>
<proteinExistence type="predicted"/>